<feature type="region of interest" description="Disordered" evidence="1">
    <location>
        <begin position="65"/>
        <end position="139"/>
    </location>
</feature>
<evidence type="ECO:0000256" key="1">
    <source>
        <dbReference type="SAM" id="MobiDB-lite"/>
    </source>
</evidence>
<dbReference type="AlphaFoldDB" id="A0A919KX81"/>
<keyword evidence="2" id="KW-1133">Transmembrane helix</keyword>
<evidence type="ECO:0000313" key="4">
    <source>
        <dbReference type="Proteomes" id="UP000627369"/>
    </source>
</evidence>
<accession>A0A919KX81</accession>
<dbReference type="RefSeq" id="WP_189670385.1">
    <property type="nucleotide sequence ID" value="NZ_BNAS01000005.1"/>
</dbReference>
<keyword evidence="4" id="KW-1185">Reference proteome</keyword>
<feature type="compositionally biased region" description="Low complexity" evidence="1">
    <location>
        <begin position="99"/>
        <end position="110"/>
    </location>
</feature>
<comment type="caution">
    <text evidence="3">The sequence shown here is derived from an EMBL/GenBank/DDBJ whole genome shotgun (WGS) entry which is preliminary data.</text>
</comment>
<feature type="compositionally biased region" description="Basic and acidic residues" evidence="1">
    <location>
        <begin position="82"/>
        <end position="98"/>
    </location>
</feature>
<dbReference type="Proteomes" id="UP000627369">
    <property type="component" value="Unassembled WGS sequence"/>
</dbReference>
<feature type="transmembrane region" description="Helical" evidence="2">
    <location>
        <begin position="31"/>
        <end position="55"/>
    </location>
</feature>
<keyword evidence="2" id="KW-0472">Membrane</keyword>
<reference evidence="3" key="1">
    <citation type="journal article" date="2014" name="Int. J. Syst. Evol. Microbiol.">
        <title>Complete genome sequence of Corynebacterium casei LMG S-19264T (=DSM 44701T), isolated from a smear-ripened cheese.</title>
        <authorList>
            <consortium name="US DOE Joint Genome Institute (JGI-PGF)"/>
            <person name="Walter F."/>
            <person name="Albersmeier A."/>
            <person name="Kalinowski J."/>
            <person name="Ruckert C."/>
        </authorList>
    </citation>
    <scope>NUCLEOTIDE SEQUENCE</scope>
    <source>
        <strain evidence="3">CGMCC 4.7398</strain>
    </source>
</reference>
<evidence type="ECO:0000256" key="2">
    <source>
        <dbReference type="SAM" id="Phobius"/>
    </source>
</evidence>
<organism evidence="3 4">
    <name type="scientific">Promicromonospora soli</name>
    <dbReference type="NCBI Taxonomy" id="2035533"/>
    <lineage>
        <taxon>Bacteria</taxon>
        <taxon>Bacillati</taxon>
        <taxon>Actinomycetota</taxon>
        <taxon>Actinomycetes</taxon>
        <taxon>Micrococcales</taxon>
        <taxon>Promicromonosporaceae</taxon>
        <taxon>Promicromonospora</taxon>
    </lineage>
</organism>
<protein>
    <submittedName>
        <fullName evidence="3">Uncharacterized protein</fullName>
    </submittedName>
</protein>
<proteinExistence type="predicted"/>
<name>A0A919KX81_9MICO</name>
<keyword evidence="2" id="KW-0812">Transmembrane</keyword>
<gene>
    <name evidence="3" type="ORF">GCM10017772_32970</name>
</gene>
<reference evidence="3" key="2">
    <citation type="submission" date="2020-09" db="EMBL/GenBank/DDBJ databases">
        <authorList>
            <person name="Sun Q."/>
            <person name="Zhou Y."/>
        </authorList>
    </citation>
    <scope>NUCLEOTIDE SEQUENCE</scope>
    <source>
        <strain evidence="3">CGMCC 4.7398</strain>
    </source>
</reference>
<evidence type="ECO:0000313" key="3">
    <source>
        <dbReference type="EMBL" id="GHH75883.1"/>
    </source>
</evidence>
<feature type="compositionally biased region" description="Gly residues" evidence="1">
    <location>
        <begin position="111"/>
        <end position="139"/>
    </location>
</feature>
<dbReference type="EMBL" id="BNAS01000005">
    <property type="protein sequence ID" value="GHH75883.1"/>
    <property type="molecule type" value="Genomic_DNA"/>
</dbReference>
<sequence>MSPLMAGAIALATDPAPNPTENQLRPGLEEWQVSPGLIGFVITFALAVACVLLFLNMSKHLRRAGHNAREQGLAVPTPDVIGFRRQDGESARTDDSKGSDAAGASDSGGSSPDGGGSGGSSPDGGSSSGGSGSDGGSGG</sequence>